<accession>A0ABR7ZVN3</accession>
<dbReference type="RefSeq" id="WP_190402848.1">
    <property type="nucleotide sequence ID" value="NZ_JACJQB010000010.1"/>
</dbReference>
<sequence>MAIANQYGYYTEDYREFVITDPRTPRPWFNYMWNSQYAGLISHTGGGFSFLESPRDNRISRMRYNCLPWDRPGRYVMVKDAATGKYWSLSWAPTIDLNYDFYECRHGQGYTTITTEINGIRGEITYFVPTDTNAEVWRVKLTELSGQSRDLEVYSFLELLMGNALNDQINQPNDKHFTDIHFDQELQALVATRRYWVLNKGVSVKQPNIDWKYQIYFSQSLPISGFDSSLDTFIGRWRSEANPVAVETGVMQNTEITAGDPVVALQSKINLAANSSVDFAVVLEIAPKGESPVLTPSPSPPLGEEDKIIEIVDNYFNNLKQKWGQHLSCVQVQTPDKAFNAMINVWNQYQAAVTFDMARNSGYYHGGLLFGTGMRDRFQDILGVVMVDPARVRERLLKALNFQFKDGSTLHNYFVLTNTGERTNHSDTPLWIPFGVVEYLKETGDFSILEEVVHYHDDTSGTVYEHLVRALDFAIANTGERGMPRIFTGDWNDTLDHVGSQGKGETTWGAFFLGYVLKKSLPVCEQQGDREAFERFQKFYEHLRKVTNDICWDGEWYLRAFRDNGEPIGVAAATQGKIFLNAQSWAVISELAPQDRADKAMASSREYLATPFGMQIVAPSFTEIDDTVGLISRCVPGKKENGAVFNHASSWFVLASLLNGDTEFAWEIYRRMMPINSSQATEAKCDRFETEPYVYPEYVTSPDHETQGQASHSWLTGTAVWMLRIGIDHILGFQPTFEGMIIDPKIPAAWSGFTAQRKFRGKTLSLTVTNHCEVKQMTVNGEVIEGKLIDLAKYADDEIAIAVSL</sequence>
<dbReference type="PANTHER" id="PTHR37469:SF2">
    <property type="entry name" value="CELLOBIONIC ACID PHOSPHORYLASE"/>
    <property type="match status" value="1"/>
</dbReference>
<comment type="caution">
    <text evidence="5">The sequence shown here is derived from an EMBL/GenBank/DDBJ whole genome shotgun (WGS) entry which is preliminary data.</text>
</comment>
<evidence type="ECO:0000256" key="1">
    <source>
        <dbReference type="ARBA" id="ARBA00022676"/>
    </source>
</evidence>
<dbReference type="InterPro" id="IPR012341">
    <property type="entry name" value="6hp_glycosidase-like_sf"/>
</dbReference>
<protein>
    <submittedName>
        <fullName evidence="5">Glycosyl transferase family 36</fullName>
    </submittedName>
</protein>
<organism evidence="5 6">
    <name type="scientific">Pseudanabaena mucicola FACHB-723</name>
    <dbReference type="NCBI Taxonomy" id="2692860"/>
    <lineage>
        <taxon>Bacteria</taxon>
        <taxon>Bacillati</taxon>
        <taxon>Cyanobacteriota</taxon>
        <taxon>Cyanophyceae</taxon>
        <taxon>Pseudanabaenales</taxon>
        <taxon>Pseudanabaenaceae</taxon>
        <taxon>Pseudanabaena</taxon>
    </lineage>
</organism>
<dbReference type="Pfam" id="PF17167">
    <property type="entry name" value="Glyco_hydro_94"/>
    <property type="match status" value="1"/>
</dbReference>
<reference evidence="5 6" key="1">
    <citation type="journal article" date="2020" name="ISME J.">
        <title>Comparative genomics reveals insights into cyanobacterial evolution and habitat adaptation.</title>
        <authorList>
            <person name="Chen M.Y."/>
            <person name="Teng W.K."/>
            <person name="Zhao L."/>
            <person name="Hu C.X."/>
            <person name="Zhou Y.K."/>
            <person name="Han B.P."/>
            <person name="Song L.R."/>
            <person name="Shu W.S."/>
        </authorList>
    </citation>
    <scope>NUCLEOTIDE SEQUENCE [LARGE SCALE GENOMIC DNA]</scope>
    <source>
        <strain evidence="5 6">FACHB-723</strain>
    </source>
</reference>
<dbReference type="Gene3D" id="2.70.98.40">
    <property type="entry name" value="Glycoside hydrolase, family 65, N-terminal domain"/>
    <property type="match status" value="1"/>
</dbReference>
<proteinExistence type="predicted"/>
<dbReference type="SMART" id="SM01068">
    <property type="entry name" value="CBM_X"/>
    <property type="match status" value="1"/>
</dbReference>
<keyword evidence="6" id="KW-1185">Reference proteome</keyword>
<feature type="domain" description="Glycosyl hydrolase 94 supersandwich" evidence="3">
    <location>
        <begin position="15"/>
        <end position="288"/>
    </location>
</feature>
<dbReference type="SUPFAM" id="SSF74650">
    <property type="entry name" value="Galactose mutarotase-like"/>
    <property type="match status" value="1"/>
</dbReference>
<keyword evidence="2 5" id="KW-0808">Transferase</keyword>
<dbReference type="InterPro" id="IPR033432">
    <property type="entry name" value="GH94_catalytic"/>
</dbReference>
<dbReference type="PANTHER" id="PTHR37469">
    <property type="entry name" value="CELLOBIONIC ACID PHOSPHORYLASE-RELATED"/>
    <property type="match status" value="1"/>
</dbReference>
<dbReference type="InterPro" id="IPR011013">
    <property type="entry name" value="Gal_mutarotase_sf_dom"/>
</dbReference>
<dbReference type="GO" id="GO:0016740">
    <property type="term" value="F:transferase activity"/>
    <property type="evidence" value="ECO:0007669"/>
    <property type="project" value="UniProtKB-KW"/>
</dbReference>
<evidence type="ECO:0000313" key="6">
    <source>
        <dbReference type="Proteomes" id="UP000642094"/>
    </source>
</evidence>
<evidence type="ECO:0000259" key="3">
    <source>
        <dbReference type="Pfam" id="PF06165"/>
    </source>
</evidence>
<gene>
    <name evidence="5" type="ORF">H6F41_07495</name>
</gene>
<evidence type="ECO:0000256" key="2">
    <source>
        <dbReference type="ARBA" id="ARBA00022679"/>
    </source>
</evidence>
<dbReference type="InterPro" id="IPR052047">
    <property type="entry name" value="GH94_Enzymes"/>
</dbReference>
<dbReference type="Pfam" id="PF06165">
    <property type="entry name" value="GH94_b-supersand"/>
    <property type="match status" value="1"/>
</dbReference>
<keyword evidence="1" id="KW-0328">Glycosyltransferase</keyword>
<dbReference type="Proteomes" id="UP000642094">
    <property type="component" value="Unassembled WGS sequence"/>
</dbReference>
<dbReference type="Gene3D" id="2.60.420.10">
    <property type="entry name" value="Maltose phosphorylase, domain 3"/>
    <property type="match status" value="1"/>
</dbReference>
<evidence type="ECO:0000259" key="4">
    <source>
        <dbReference type="Pfam" id="PF17167"/>
    </source>
</evidence>
<dbReference type="InterPro" id="IPR008928">
    <property type="entry name" value="6-hairpin_glycosidase_sf"/>
</dbReference>
<dbReference type="InterPro" id="IPR010383">
    <property type="entry name" value="Glyco_hydrolase_94_b-supersand"/>
</dbReference>
<evidence type="ECO:0000313" key="5">
    <source>
        <dbReference type="EMBL" id="MBD2187983.1"/>
    </source>
</evidence>
<dbReference type="InterPro" id="IPR037018">
    <property type="entry name" value="GH65_N"/>
</dbReference>
<feature type="domain" description="Glycosyl hydrolase 94 catalytic" evidence="4">
    <location>
        <begin position="323"/>
        <end position="732"/>
    </location>
</feature>
<dbReference type="EMBL" id="JACJQB010000010">
    <property type="protein sequence ID" value="MBD2187983.1"/>
    <property type="molecule type" value="Genomic_DNA"/>
</dbReference>
<name>A0ABR7ZVN3_9CYAN</name>
<dbReference type="Gene3D" id="1.50.10.10">
    <property type="match status" value="1"/>
</dbReference>
<dbReference type="SUPFAM" id="SSF48208">
    <property type="entry name" value="Six-hairpin glycosidases"/>
    <property type="match status" value="1"/>
</dbReference>